<dbReference type="Proteomes" id="UP000681722">
    <property type="component" value="Unassembled WGS sequence"/>
</dbReference>
<feature type="domain" description="TRPM SLOG" evidence="1">
    <location>
        <begin position="79"/>
        <end position="193"/>
    </location>
</feature>
<dbReference type="OrthoDB" id="10050890at2759"/>
<feature type="non-terminal residue" evidence="2">
    <location>
        <position position="1"/>
    </location>
</feature>
<evidence type="ECO:0000313" key="2">
    <source>
        <dbReference type="EMBL" id="CAF1516121.1"/>
    </source>
</evidence>
<dbReference type="InterPro" id="IPR041491">
    <property type="entry name" value="TRPM_SLOG"/>
</dbReference>
<dbReference type="GO" id="GO:0005886">
    <property type="term" value="C:plasma membrane"/>
    <property type="evidence" value="ECO:0007669"/>
    <property type="project" value="TreeGrafter"/>
</dbReference>
<dbReference type="PANTHER" id="PTHR13800:SF12">
    <property type="entry name" value="TRANSIENT RECEPTOR POTENTIAL CATION CHANNEL SUBFAMILY M MEMBER-LIKE 2"/>
    <property type="match status" value="1"/>
</dbReference>
<comment type="caution">
    <text evidence="2">The sequence shown here is derived from an EMBL/GenBank/DDBJ whole genome shotgun (WGS) entry which is preliminary data.</text>
</comment>
<dbReference type="Proteomes" id="UP000663829">
    <property type="component" value="Unassembled WGS sequence"/>
</dbReference>
<evidence type="ECO:0000259" key="1">
    <source>
        <dbReference type="Pfam" id="PF18139"/>
    </source>
</evidence>
<reference evidence="2" key="1">
    <citation type="submission" date="2021-02" db="EMBL/GenBank/DDBJ databases">
        <authorList>
            <person name="Nowell W R."/>
        </authorList>
    </citation>
    <scope>NUCLEOTIDE SEQUENCE</scope>
</reference>
<dbReference type="PANTHER" id="PTHR13800">
    <property type="entry name" value="TRANSIENT RECEPTOR POTENTIAL CATION CHANNEL, SUBFAMILY M, MEMBER 6"/>
    <property type="match status" value="1"/>
</dbReference>
<protein>
    <recommendedName>
        <fullName evidence="1">TRPM SLOG domain-containing protein</fullName>
    </recommendedName>
</protein>
<proteinExistence type="predicted"/>
<feature type="non-terminal residue" evidence="2">
    <location>
        <position position="202"/>
    </location>
</feature>
<name>A0A815UF22_9BILA</name>
<dbReference type="AlphaFoldDB" id="A0A815UF22"/>
<dbReference type="EMBL" id="CAJNOQ010023485">
    <property type="protein sequence ID" value="CAF1516121.1"/>
    <property type="molecule type" value="Genomic_DNA"/>
</dbReference>
<dbReference type="InterPro" id="IPR050927">
    <property type="entry name" value="TRPM"/>
</dbReference>
<dbReference type="Pfam" id="PF18139">
    <property type="entry name" value="LSDAT_euk"/>
    <property type="match status" value="1"/>
</dbReference>
<sequence>HNHHTINEERFQEHDIEARICTSFVPAKPDKPVDGTSLCYCNRSKRDHPPGNTLQKKWDINVHTTPFASKEHGKFANGAWYLRCDLHTDPKNLEKILFDVWGITEPRLIMSIIGGAKYFKLTERLETKFINGIITVALKSQAWLLTNGFNVGITQFVGQAINKSRLARVDDKIIAIGLPKYGCIKNINELEKHQPIDAEVCA</sequence>
<dbReference type="EMBL" id="CAJOBC010089028">
    <property type="protein sequence ID" value="CAF4376007.1"/>
    <property type="molecule type" value="Genomic_DNA"/>
</dbReference>
<dbReference type="GO" id="GO:0099604">
    <property type="term" value="F:ligand-gated calcium channel activity"/>
    <property type="evidence" value="ECO:0007669"/>
    <property type="project" value="TreeGrafter"/>
</dbReference>
<keyword evidence="4" id="KW-1185">Reference proteome</keyword>
<gene>
    <name evidence="2" type="ORF">GPM918_LOCUS37336</name>
    <name evidence="3" type="ORF">SRO942_LOCUS38098</name>
</gene>
<organism evidence="2 4">
    <name type="scientific">Didymodactylos carnosus</name>
    <dbReference type="NCBI Taxonomy" id="1234261"/>
    <lineage>
        <taxon>Eukaryota</taxon>
        <taxon>Metazoa</taxon>
        <taxon>Spiralia</taxon>
        <taxon>Gnathifera</taxon>
        <taxon>Rotifera</taxon>
        <taxon>Eurotatoria</taxon>
        <taxon>Bdelloidea</taxon>
        <taxon>Philodinida</taxon>
        <taxon>Philodinidae</taxon>
        <taxon>Didymodactylos</taxon>
    </lineage>
</organism>
<evidence type="ECO:0000313" key="3">
    <source>
        <dbReference type="EMBL" id="CAF4376007.1"/>
    </source>
</evidence>
<accession>A0A815UF22</accession>
<evidence type="ECO:0000313" key="4">
    <source>
        <dbReference type="Proteomes" id="UP000663829"/>
    </source>
</evidence>